<dbReference type="PANTHER" id="PTHR13633:SF3">
    <property type="entry name" value="MITOCHONDRIAL TRANSCRIPTION RESCUE FACTOR 1"/>
    <property type="match status" value="1"/>
</dbReference>
<evidence type="ECO:0000259" key="3">
    <source>
        <dbReference type="Pfam" id="PF25818"/>
    </source>
</evidence>
<organism evidence="4">
    <name type="scientific">Xenopus tropicalis</name>
    <name type="common">Western clawed frog</name>
    <name type="synonym">Silurana tropicalis</name>
    <dbReference type="NCBI Taxonomy" id="8364"/>
    <lineage>
        <taxon>Eukaryota</taxon>
        <taxon>Metazoa</taxon>
        <taxon>Chordata</taxon>
        <taxon>Craniata</taxon>
        <taxon>Vertebrata</taxon>
        <taxon>Euteleostomi</taxon>
        <taxon>Amphibia</taxon>
        <taxon>Batrachia</taxon>
        <taxon>Anura</taxon>
        <taxon>Pipoidea</taxon>
        <taxon>Pipidae</taxon>
        <taxon>Xenopodinae</taxon>
        <taxon>Xenopus</taxon>
        <taxon>Silurana</taxon>
    </lineage>
</organism>
<evidence type="ECO:0000256" key="2">
    <source>
        <dbReference type="SAM" id="MobiDB-lite"/>
    </source>
</evidence>
<dbReference type="SUPFAM" id="SSF55174">
    <property type="entry name" value="Alpha-L RNA-binding motif"/>
    <property type="match status" value="1"/>
</dbReference>
<evidence type="ECO:0000313" key="4">
    <source>
        <dbReference type="Ensembl" id="ENSXETP00000114227"/>
    </source>
</evidence>
<keyword evidence="1" id="KW-0694">RNA-binding</keyword>
<evidence type="ECO:0000256" key="1">
    <source>
        <dbReference type="PROSITE-ProRule" id="PRU00182"/>
    </source>
</evidence>
<reference evidence="4" key="2">
    <citation type="submission" date="2021-03" db="UniProtKB">
        <authorList>
            <consortium name="Ensembl"/>
        </authorList>
    </citation>
    <scope>IDENTIFICATION</scope>
</reference>
<dbReference type="InParanoid" id="A0A803K1P1"/>
<dbReference type="Bgee" id="ENSXETG00000019267">
    <property type="expression patterns" value="Expressed in heart and 14 other cell types or tissues"/>
</dbReference>
<dbReference type="InterPro" id="IPR057896">
    <property type="entry name" value="MTRES1_C"/>
</dbReference>
<protein>
    <submittedName>
        <fullName evidence="4">Mitochondrial transcription rescue factor 1</fullName>
    </submittedName>
</protein>
<gene>
    <name evidence="4" type="primary">mtres1</name>
</gene>
<name>A0A803K1P1_XENTR</name>
<feature type="compositionally biased region" description="Acidic residues" evidence="2">
    <location>
        <begin position="195"/>
        <end position="214"/>
    </location>
</feature>
<dbReference type="Xenbase" id="XB-GENE-940082">
    <property type="gene designation" value="mtres1"/>
</dbReference>
<feature type="region of interest" description="Disordered" evidence="2">
    <location>
        <begin position="184"/>
        <end position="214"/>
    </location>
</feature>
<dbReference type="PROSITE" id="PS50889">
    <property type="entry name" value="S4"/>
    <property type="match status" value="1"/>
</dbReference>
<sequence>MICIILKIIFQLGWKFRRFCKQGPQYSIFGLYSLIVVFTRGCQFVGHFEMNKIIRPWSGSTCFLKRAKTGIATLTYQFTACMCFLADVINHLVSHYIFFSIRKAMTGIRFSVRAFRNAQTCIRLCQDPYMMCRTCSWTLCRHLSYYHGHCRKPLLGVLPTDSTGFLTVSSENCLLSPFRLKSKKSHKKGSKGSSEEVEEEERDPEDVSDYEDEPEDLNVQKDYKDLEKAVQSFRFDVILTAGLDISRNKIEEAFYNSLLRLNGEKLWKKSRAVKVGDTLDLIVEEDKQNETTTVMRIIFKHVLEEKTTTEKYKVVLRRWKNLKIPKQDTLHIK</sequence>
<feature type="domain" description="Mitochondrial transcription rescue factor 1 C-terminal" evidence="3">
    <location>
        <begin position="224"/>
        <end position="326"/>
    </location>
</feature>
<dbReference type="PANTHER" id="PTHR13633">
    <property type="entry name" value="MITOCHONDRIAL TRANSCRIPTION RESCUE FACTOR 1"/>
    <property type="match status" value="1"/>
</dbReference>
<reference evidence="4" key="1">
    <citation type="journal article" date="2010" name="Science">
        <title>The genome of the Western clawed frog Xenopus tropicalis.</title>
        <authorList>
            <person name="Hellsten U."/>
            <person name="Harland R.M."/>
            <person name="Gilchrist M.J."/>
            <person name="Hendrix D."/>
            <person name="Jurka J."/>
            <person name="Kapitonov V."/>
            <person name="Ovcharenko I."/>
            <person name="Putnam N.H."/>
            <person name="Shu S."/>
            <person name="Taher L."/>
            <person name="Blitz I.L."/>
            <person name="Blumberg B."/>
            <person name="Dichmann D.S."/>
            <person name="Dubchak I."/>
            <person name="Amaya E."/>
            <person name="Detter J.C."/>
            <person name="Fletcher R."/>
            <person name="Gerhard D.S."/>
            <person name="Goodstein D."/>
            <person name="Graves T."/>
            <person name="Grigoriev I.V."/>
            <person name="Grimwood J."/>
            <person name="Kawashima T."/>
            <person name="Lindquist E."/>
            <person name="Lucas S.M."/>
            <person name="Mead P.E."/>
            <person name="Mitros T."/>
            <person name="Ogino H."/>
            <person name="Ohta Y."/>
            <person name="Poliakov A.V."/>
            <person name="Pollet N."/>
            <person name="Robert J."/>
            <person name="Salamov A."/>
            <person name="Sater A.K."/>
            <person name="Schmutz J."/>
            <person name="Terry A."/>
            <person name="Vize P.D."/>
            <person name="Warren W.C."/>
            <person name="Wells D."/>
            <person name="Wills A."/>
            <person name="Wilson R.K."/>
            <person name="Zimmerman L.B."/>
            <person name="Zorn A.M."/>
            <person name="Grainger R."/>
            <person name="Grammer T."/>
            <person name="Khokha M.K."/>
            <person name="Richardson P.M."/>
            <person name="Rokhsar D.S."/>
        </authorList>
    </citation>
    <scope>NUCLEOTIDE SEQUENCE [LARGE SCALE GENOMIC DNA]</scope>
    <source>
        <strain evidence="4">Nigerian</strain>
    </source>
</reference>
<dbReference type="GO" id="GO:0003723">
    <property type="term" value="F:RNA binding"/>
    <property type="evidence" value="ECO:0007669"/>
    <property type="project" value="UniProtKB-KW"/>
</dbReference>
<dbReference type="GeneTree" id="ENSGT00390000009366"/>
<dbReference type="Pfam" id="PF25818">
    <property type="entry name" value="MTRES1_C"/>
    <property type="match status" value="1"/>
</dbReference>
<accession>A0A803K1P1</accession>
<proteinExistence type="predicted"/>
<dbReference type="AlphaFoldDB" id="A0A803K1P1"/>
<dbReference type="Ensembl" id="ENSXETT00000118469">
    <property type="protein sequence ID" value="ENSXETP00000114227"/>
    <property type="gene ID" value="ENSXETG00000019267"/>
</dbReference>